<dbReference type="Proteomes" id="UP001283361">
    <property type="component" value="Unassembled WGS sequence"/>
</dbReference>
<comment type="caution">
    <text evidence="1">The sequence shown here is derived from an EMBL/GenBank/DDBJ whole genome shotgun (WGS) entry which is preliminary data.</text>
</comment>
<name>A0AAE0Y9X7_9GAST</name>
<gene>
    <name evidence="1" type="ORF">RRG08_039681</name>
</gene>
<reference evidence="1" key="1">
    <citation type="journal article" date="2023" name="G3 (Bethesda)">
        <title>A reference genome for the long-term kleptoplast-retaining sea slug Elysia crispata morphotype clarki.</title>
        <authorList>
            <person name="Eastman K.E."/>
            <person name="Pendleton A.L."/>
            <person name="Shaikh M.A."/>
            <person name="Suttiyut T."/>
            <person name="Ogas R."/>
            <person name="Tomko P."/>
            <person name="Gavelis G."/>
            <person name="Widhalm J.R."/>
            <person name="Wisecaver J.H."/>
        </authorList>
    </citation>
    <scope>NUCLEOTIDE SEQUENCE</scope>
    <source>
        <strain evidence="1">ECLA1</strain>
    </source>
</reference>
<dbReference type="AlphaFoldDB" id="A0AAE0Y9X7"/>
<proteinExistence type="predicted"/>
<sequence length="134" mass="14047">MAPGEWRAPGSSVDRAFSLHQVCLGCATLFRAQGCTASPNLLCQLVAFKLLFDLSGTRLCDQRPCTGYGQTTTDSCTAIFNCPPERIDINGVCDGLDLCCRAASSNGETPGSAGSAESGEDMSLQIDNNMASTL</sequence>
<protein>
    <submittedName>
        <fullName evidence="1">Uncharacterized protein</fullName>
    </submittedName>
</protein>
<evidence type="ECO:0000313" key="1">
    <source>
        <dbReference type="EMBL" id="KAK3738272.1"/>
    </source>
</evidence>
<dbReference type="EMBL" id="JAWDGP010006599">
    <property type="protein sequence ID" value="KAK3738272.1"/>
    <property type="molecule type" value="Genomic_DNA"/>
</dbReference>
<organism evidence="1 2">
    <name type="scientific">Elysia crispata</name>
    <name type="common">lettuce slug</name>
    <dbReference type="NCBI Taxonomy" id="231223"/>
    <lineage>
        <taxon>Eukaryota</taxon>
        <taxon>Metazoa</taxon>
        <taxon>Spiralia</taxon>
        <taxon>Lophotrochozoa</taxon>
        <taxon>Mollusca</taxon>
        <taxon>Gastropoda</taxon>
        <taxon>Heterobranchia</taxon>
        <taxon>Euthyneura</taxon>
        <taxon>Panpulmonata</taxon>
        <taxon>Sacoglossa</taxon>
        <taxon>Placobranchoidea</taxon>
        <taxon>Plakobranchidae</taxon>
        <taxon>Elysia</taxon>
    </lineage>
</organism>
<accession>A0AAE0Y9X7</accession>
<evidence type="ECO:0000313" key="2">
    <source>
        <dbReference type="Proteomes" id="UP001283361"/>
    </source>
</evidence>
<keyword evidence="2" id="KW-1185">Reference proteome</keyword>